<dbReference type="CDD" id="cd04301">
    <property type="entry name" value="NAT_SF"/>
    <property type="match status" value="1"/>
</dbReference>
<sequence length="716" mass="77840">MNSSMTCSTPSTFPSFPTAPSAGCDSDDDQTSRCQYDIAAVGPDMDMTIVQHWREQWLDNGRPASKISPDQMNLMLEYIADARDRLQHQSFVAKSSTGKVIGSAACQVWSGPTPYEVVIGKKLGTVWGVYVHPKWRRQGVATELMSAVISYWRSIDCQHGVLLCASEEARRVYERLGFKPGNMLLLDLPQRFGVAQGIGEHSCVTVGVAGEEDDVHVVRNWRELWLDAGVPIAKLRHDFESHTTSFIARAKKRLEYQAFDARDASGEVVGSAACQVWEGPGSNNHTWQQLIKLGVVWGLRTEPQHRNAIPHLLEQVANRWRSIGCTKGFVLAASDEDAAIYRKIGFSSQNAMVLDLARASSPVSPIDLASGGATAALRAPGVHVPLADKRSLLTLEEEAFVASVRKRLVGVAGVAAQHSDKYVATLRLALPQMLDAALRATSSGNVLRSAVEAAQSECGTFIDPENNWYTQNISRFGGGFDMQQLTSQPGLLAAKFDRLATKYDQWTVGNRCTYYDWIARLAISNAEALQDAAIIDVACGIGLPGHMLRLTGFTGHLTGTDISPGMVALAQDRRVYDKVFVANANDGLATVTSSSFDIVLCVGAMELLDHRVVLPEFARILKPTGKLWASFQWEEAVDESGVKIPSPTQHQNVTGVTIPQLLHELGAAGFDTTSATIEKSTCAFYTPSPKQDGTVLPVPYLYVSVGLSGDANVCTK</sequence>
<dbReference type="Pfam" id="PF08241">
    <property type="entry name" value="Methyltransf_11"/>
    <property type="match status" value="1"/>
</dbReference>
<keyword evidence="2" id="KW-0012">Acyltransferase</keyword>
<dbReference type="PROSITE" id="PS51186">
    <property type="entry name" value="GNAT"/>
    <property type="match status" value="1"/>
</dbReference>
<dbReference type="Proteomes" id="UP001515480">
    <property type="component" value="Unassembled WGS sequence"/>
</dbReference>
<accession>A0AB34J5U4</accession>
<dbReference type="Gene3D" id="3.40.630.30">
    <property type="match status" value="2"/>
</dbReference>
<feature type="region of interest" description="Disordered" evidence="3">
    <location>
        <begin position="1"/>
        <end position="29"/>
    </location>
</feature>
<evidence type="ECO:0000313" key="5">
    <source>
        <dbReference type="EMBL" id="KAL1514753.1"/>
    </source>
</evidence>
<keyword evidence="6" id="KW-1185">Reference proteome</keyword>
<dbReference type="InterPro" id="IPR000182">
    <property type="entry name" value="GNAT_dom"/>
</dbReference>
<dbReference type="Gene3D" id="3.40.50.150">
    <property type="entry name" value="Vaccinia Virus protein VP39"/>
    <property type="match status" value="1"/>
</dbReference>
<name>A0AB34J5U4_PRYPA</name>
<comment type="caution">
    <text evidence="5">The sequence shown here is derived from an EMBL/GenBank/DDBJ whole genome shotgun (WGS) entry which is preliminary data.</text>
</comment>
<keyword evidence="1" id="KW-0808">Transferase</keyword>
<dbReference type="SUPFAM" id="SSF55729">
    <property type="entry name" value="Acyl-CoA N-acyltransferases (Nat)"/>
    <property type="match status" value="2"/>
</dbReference>
<reference evidence="5 6" key="1">
    <citation type="journal article" date="2024" name="Science">
        <title>Giant polyketide synthase enzymes in the biosynthesis of giant marine polyether toxins.</title>
        <authorList>
            <person name="Fallon T.R."/>
            <person name="Shende V.V."/>
            <person name="Wierzbicki I.H."/>
            <person name="Pendleton A.L."/>
            <person name="Watervoot N.F."/>
            <person name="Auber R.P."/>
            <person name="Gonzalez D.J."/>
            <person name="Wisecaver J.H."/>
            <person name="Moore B.S."/>
        </authorList>
    </citation>
    <scope>NUCLEOTIDE SEQUENCE [LARGE SCALE GENOMIC DNA]</scope>
    <source>
        <strain evidence="5 6">12B1</strain>
    </source>
</reference>
<protein>
    <recommendedName>
        <fullName evidence="4">N-acetyltransferase domain-containing protein</fullName>
    </recommendedName>
</protein>
<evidence type="ECO:0000313" key="6">
    <source>
        <dbReference type="Proteomes" id="UP001515480"/>
    </source>
</evidence>
<dbReference type="GO" id="GO:0008757">
    <property type="term" value="F:S-adenosylmethionine-dependent methyltransferase activity"/>
    <property type="evidence" value="ECO:0007669"/>
    <property type="project" value="InterPro"/>
</dbReference>
<dbReference type="InterPro" id="IPR050832">
    <property type="entry name" value="Bact_Acetyltransf"/>
</dbReference>
<dbReference type="InterPro" id="IPR013216">
    <property type="entry name" value="Methyltransf_11"/>
</dbReference>
<dbReference type="EMBL" id="JBGBPQ010000012">
    <property type="protein sequence ID" value="KAL1514753.1"/>
    <property type="molecule type" value="Genomic_DNA"/>
</dbReference>
<organism evidence="5 6">
    <name type="scientific">Prymnesium parvum</name>
    <name type="common">Toxic golden alga</name>
    <dbReference type="NCBI Taxonomy" id="97485"/>
    <lineage>
        <taxon>Eukaryota</taxon>
        <taxon>Haptista</taxon>
        <taxon>Haptophyta</taxon>
        <taxon>Prymnesiophyceae</taxon>
        <taxon>Prymnesiales</taxon>
        <taxon>Prymnesiaceae</taxon>
        <taxon>Prymnesium</taxon>
    </lineage>
</organism>
<evidence type="ECO:0000259" key="4">
    <source>
        <dbReference type="PROSITE" id="PS51186"/>
    </source>
</evidence>
<dbReference type="PANTHER" id="PTHR43877">
    <property type="entry name" value="AMINOALKYLPHOSPHONATE N-ACETYLTRANSFERASE-RELATED-RELATED"/>
    <property type="match status" value="1"/>
</dbReference>
<evidence type="ECO:0000256" key="2">
    <source>
        <dbReference type="ARBA" id="ARBA00023315"/>
    </source>
</evidence>
<dbReference type="SUPFAM" id="SSF53335">
    <property type="entry name" value="S-adenosyl-L-methionine-dependent methyltransferases"/>
    <property type="match status" value="1"/>
</dbReference>
<dbReference type="InterPro" id="IPR029063">
    <property type="entry name" value="SAM-dependent_MTases_sf"/>
</dbReference>
<dbReference type="AlphaFoldDB" id="A0AB34J5U4"/>
<feature type="compositionally biased region" description="Low complexity" evidence="3">
    <location>
        <begin position="1"/>
        <end position="22"/>
    </location>
</feature>
<gene>
    <name evidence="5" type="ORF">AB1Y20_003839</name>
</gene>
<evidence type="ECO:0000256" key="3">
    <source>
        <dbReference type="SAM" id="MobiDB-lite"/>
    </source>
</evidence>
<dbReference type="GO" id="GO:0016747">
    <property type="term" value="F:acyltransferase activity, transferring groups other than amino-acyl groups"/>
    <property type="evidence" value="ECO:0007669"/>
    <property type="project" value="InterPro"/>
</dbReference>
<evidence type="ECO:0000256" key="1">
    <source>
        <dbReference type="ARBA" id="ARBA00022679"/>
    </source>
</evidence>
<feature type="domain" description="N-acetyltransferase" evidence="4">
    <location>
        <begin position="36"/>
        <end position="199"/>
    </location>
</feature>
<proteinExistence type="predicted"/>
<dbReference type="InterPro" id="IPR016181">
    <property type="entry name" value="Acyl_CoA_acyltransferase"/>
</dbReference>
<dbReference type="Pfam" id="PF00583">
    <property type="entry name" value="Acetyltransf_1"/>
    <property type="match status" value="1"/>
</dbReference>
<dbReference type="CDD" id="cd02440">
    <property type="entry name" value="AdoMet_MTases"/>
    <property type="match status" value="1"/>
</dbReference>